<proteinExistence type="predicted"/>
<dbReference type="STRING" id="1255043.TVNIR_0820"/>
<evidence type="ECO:0000313" key="3">
    <source>
        <dbReference type="EMBL" id="AGA32510.1"/>
    </source>
</evidence>
<feature type="domain" description="Anti sigma-E protein RseA N-terminal" evidence="2">
    <location>
        <begin position="9"/>
        <end position="77"/>
    </location>
</feature>
<dbReference type="HOGENOM" id="CLU_081225_1_0_6"/>
<dbReference type="GO" id="GO:0016989">
    <property type="term" value="F:sigma factor antagonist activity"/>
    <property type="evidence" value="ECO:0007669"/>
    <property type="project" value="InterPro"/>
</dbReference>
<name>L0DU41_THIND</name>
<keyword evidence="1" id="KW-1133">Transmembrane helix</keyword>
<evidence type="ECO:0000313" key="4">
    <source>
        <dbReference type="Proteomes" id="UP000010809"/>
    </source>
</evidence>
<dbReference type="OrthoDB" id="5298512at2"/>
<feature type="transmembrane region" description="Helical" evidence="1">
    <location>
        <begin position="94"/>
        <end position="115"/>
    </location>
</feature>
<dbReference type="InterPro" id="IPR036147">
    <property type="entry name" value="Anti-sigma_E_RseA_N_sf"/>
</dbReference>
<gene>
    <name evidence="3" type="primary">rseA [C]</name>
    <name evidence="3" type="ordered locus">TVNIR_0820</name>
</gene>
<evidence type="ECO:0000259" key="2">
    <source>
        <dbReference type="Pfam" id="PF03872"/>
    </source>
</evidence>
<dbReference type="eggNOG" id="COG3073">
    <property type="taxonomic scope" value="Bacteria"/>
</dbReference>
<evidence type="ECO:0000256" key="1">
    <source>
        <dbReference type="SAM" id="Phobius"/>
    </source>
</evidence>
<dbReference type="CDD" id="cd16328">
    <property type="entry name" value="RseA_N"/>
    <property type="match status" value="1"/>
</dbReference>
<dbReference type="PANTHER" id="PTHR38104">
    <property type="match status" value="1"/>
</dbReference>
<accession>L0DU41</accession>
<dbReference type="InterPro" id="IPR052383">
    <property type="entry name" value="Anti-sigma-E_RseA-like"/>
</dbReference>
<keyword evidence="4" id="KW-1185">Reference proteome</keyword>
<reference evidence="3" key="1">
    <citation type="submission" date="2015-12" db="EMBL/GenBank/DDBJ databases">
        <authorList>
            <person name="Tikhonova T.V."/>
            <person name="Pavlov A.R."/>
            <person name="Beletsky A.V."/>
            <person name="Mardanov A.V."/>
            <person name="Sorokin D.Y."/>
            <person name="Ravin N.V."/>
            <person name="Popov V.O."/>
        </authorList>
    </citation>
    <scope>NUCLEOTIDE SEQUENCE</scope>
    <source>
        <strain evidence="3">DSM 14787</strain>
    </source>
</reference>
<dbReference type="PATRIC" id="fig|1255043.3.peg.826"/>
<dbReference type="EMBL" id="CP003989">
    <property type="protein sequence ID" value="AGA32510.1"/>
    <property type="molecule type" value="Genomic_DNA"/>
</dbReference>
<keyword evidence="1" id="KW-0812">Transmembrane</keyword>
<dbReference type="Pfam" id="PF03872">
    <property type="entry name" value="RseA_N"/>
    <property type="match status" value="1"/>
</dbReference>
<dbReference type="Proteomes" id="UP000010809">
    <property type="component" value="Chromosome"/>
</dbReference>
<dbReference type="PANTHER" id="PTHR38104:SF1">
    <property type="entry name" value="ANTI-SIGMA-E FACTOR RSEA"/>
    <property type="match status" value="1"/>
</dbReference>
<dbReference type="AlphaFoldDB" id="L0DU41"/>
<keyword evidence="1" id="KW-0472">Membrane</keyword>
<dbReference type="Gene3D" id="1.10.10.880">
    <property type="entry name" value="Anti sigma-E protein RseA, N-terminal domain"/>
    <property type="match status" value="1"/>
</dbReference>
<dbReference type="InterPro" id="IPR005572">
    <property type="entry name" value="Anti-sigma_E_RseA_N"/>
</dbReference>
<dbReference type="KEGG" id="tni:TVNIR_0820"/>
<sequence length="176" mass="18663">MMNKQVSKAERLSALVDNETDAFETRRLVGELLKSDGDRGTWARYHLIGDGLRGGLRQVAPVDFVDRIRDELADEAPIRVAAGGNSRARWVRPVAGAGVAAAVAMVTLLGLQMVVGGGENTPVATTEDAEPEALAAENEGGVAPDPRFARYLENHAELVAPGSSAFARVRNSVDGE</sequence>
<dbReference type="SUPFAM" id="SSF89069">
    <property type="entry name" value="N-terminal, cytoplasmic domain of anti-sigmaE factor RseA"/>
    <property type="match status" value="1"/>
</dbReference>
<organism evidence="3 4">
    <name type="scientific">Thioalkalivibrio nitratireducens (strain DSM 14787 / UNIQEM 213 / ALEN2)</name>
    <dbReference type="NCBI Taxonomy" id="1255043"/>
    <lineage>
        <taxon>Bacteria</taxon>
        <taxon>Pseudomonadati</taxon>
        <taxon>Pseudomonadota</taxon>
        <taxon>Gammaproteobacteria</taxon>
        <taxon>Chromatiales</taxon>
        <taxon>Ectothiorhodospiraceae</taxon>
        <taxon>Thioalkalivibrio</taxon>
    </lineage>
</organism>
<protein>
    <submittedName>
        <fullName evidence="3">Sigma factor RpoE negative regulatory protein RseA</fullName>
    </submittedName>
</protein>